<evidence type="ECO:0000313" key="3">
    <source>
        <dbReference type="Proteomes" id="UP000054559"/>
    </source>
</evidence>
<gene>
    <name evidence="2" type="ORF">CISG_05291</name>
</gene>
<organism evidence="2 3">
    <name type="scientific">Coccidioides immitis RMSCC 3703</name>
    <dbReference type="NCBI Taxonomy" id="454286"/>
    <lineage>
        <taxon>Eukaryota</taxon>
        <taxon>Fungi</taxon>
        <taxon>Dikarya</taxon>
        <taxon>Ascomycota</taxon>
        <taxon>Pezizomycotina</taxon>
        <taxon>Eurotiomycetes</taxon>
        <taxon>Eurotiomycetidae</taxon>
        <taxon>Onygenales</taxon>
        <taxon>Onygenaceae</taxon>
        <taxon>Coccidioides</taxon>
    </lineage>
</organism>
<feature type="compositionally biased region" description="Basic and acidic residues" evidence="1">
    <location>
        <begin position="13"/>
        <end position="23"/>
    </location>
</feature>
<dbReference type="Proteomes" id="UP000054559">
    <property type="component" value="Unassembled WGS sequence"/>
</dbReference>
<proteinExistence type="predicted"/>
<dbReference type="AlphaFoldDB" id="A0A0J8QU91"/>
<feature type="region of interest" description="Disordered" evidence="1">
    <location>
        <begin position="1"/>
        <end position="23"/>
    </location>
</feature>
<dbReference type="EMBL" id="DS268145">
    <property type="protein sequence ID" value="KMU76031.1"/>
    <property type="molecule type" value="Genomic_DNA"/>
</dbReference>
<name>A0A0J8QU91_COCIT</name>
<accession>A0A0J8QU91</accession>
<evidence type="ECO:0000256" key="1">
    <source>
        <dbReference type="SAM" id="MobiDB-lite"/>
    </source>
</evidence>
<sequence length="105" mass="11377">MFSIGLRAPGTKFDPRANRGTDHGTEYPVLRIIYTLGFGELGSISDYLSYNAFAGYKQSGVTEDRVRGRLRSNSSVPQSSVGVVNAQASMSSLHLGRISPFKCTT</sequence>
<protein>
    <submittedName>
        <fullName evidence="2">Uncharacterized protein</fullName>
    </submittedName>
</protein>
<reference evidence="3" key="1">
    <citation type="journal article" date="2010" name="Genome Res.">
        <title>Population genomic sequencing of Coccidioides fungi reveals recent hybridization and transposon control.</title>
        <authorList>
            <person name="Neafsey D.E."/>
            <person name="Barker B.M."/>
            <person name="Sharpton T.J."/>
            <person name="Stajich J.E."/>
            <person name="Park D.J."/>
            <person name="Whiston E."/>
            <person name="Hung C.-Y."/>
            <person name="McMahan C."/>
            <person name="White J."/>
            <person name="Sykes S."/>
            <person name="Heiman D."/>
            <person name="Young S."/>
            <person name="Zeng Q."/>
            <person name="Abouelleil A."/>
            <person name="Aftuck L."/>
            <person name="Bessette D."/>
            <person name="Brown A."/>
            <person name="FitzGerald M."/>
            <person name="Lui A."/>
            <person name="Macdonald J.P."/>
            <person name="Priest M."/>
            <person name="Orbach M.J."/>
            <person name="Galgiani J.N."/>
            <person name="Kirkland T.N."/>
            <person name="Cole G.T."/>
            <person name="Birren B.W."/>
            <person name="Henn M.R."/>
            <person name="Taylor J.W."/>
            <person name="Rounsley S.D."/>
        </authorList>
    </citation>
    <scope>NUCLEOTIDE SEQUENCE [LARGE SCALE GENOMIC DNA]</scope>
    <source>
        <strain evidence="3">RMSCC 3703</strain>
    </source>
</reference>
<evidence type="ECO:0000313" key="2">
    <source>
        <dbReference type="EMBL" id="KMU76031.1"/>
    </source>
</evidence>